<dbReference type="AlphaFoldDB" id="A0A2D1TZA0"/>
<dbReference type="KEGG" id="caer:CSV91_09140"/>
<proteinExistence type="inferred from homology"/>
<keyword evidence="5" id="KW-0233">DNA recombination</keyword>
<accession>A0A2D1TZA0</accession>
<evidence type="ECO:0000256" key="2">
    <source>
        <dbReference type="ARBA" id="ARBA00010961"/>
    </source>
</evidence>
<name>A0A2D1TZA0_9ACTN</name>
<evidence type="ECO:0000256" key="4">
    <source>
        <dbReference type="ARBA" id="ARBA00023125"/>
    </source>
</evidence>
<evidence type="ECO:0000256" key="5">
    <source>
        <dbReference type="ARBA" id="ARBA00023172"/>
    </source>
</evidence>
<sequence length="372" mass="42240">MKAVYCPYCGGRTKRNGRTSSGSQRWRCTACGASTTVRYDDTATRLDEFLGWLLSKDSQAAMPGGGRSFRRRTAEFWEVWPMPVPDGELHRVLHVDGIWVARDLVVLICCSGERVVSWYMARSENSRAWSALMSPIPAPEVVVTDGGSGFAKAVRETWPRTRVQRCTFHAFSQVKRYTTTRPKLQAGRELYLIARDLMGIETLHQAELWVERYLDWCGFWADFLEDRTVVDGRRVYTHERLRRARSSLSSLVSAGTLFTYLDPALAKAGPLPSTNNMIEGGVNSQLRAVLRNHRGLTSVKRVKAVFWWCHAHSGDARTAREKLATMPTDADIDFLFSVYSASPSRDDGGPEWGDRAVWEDLHHRDPYPFWLD</sequence>
<dbReference type="EMBL" id="CP024160">
    <property type="protein sequence ID" value="ATP54680.1"/>
    <property type="molecule type" value="Genomic_DNA"/>
</dbReference>
<dbReference type="GO" id="GO:0006313">
    <property type="term" value="P:DNA transposition"/>
    <property type="evidence" value="ECO:0007669"/>
    <property type="project" value="InterPro"/>
</dbReference>
<comment type="similarity">
    <text evidence="2">Belongs to the transposase mutator family.</text>
</comment>
<protein>
    <submittedName>
        <fullName evidence="6">IS256 family transposase</fullName>
    </submittedName>
</protein>
<organism evidence="6 7">
    <name type="scientific">Collinsella aerofaciens</name>
    <dbReference type="NCBI Taxonomy" id="74426"/>
    <lineage>
        <taxon>Bacteria</taxon>
        <taxon>Bacillati</taxon>
        <taxon>Actinomycetota</taxon>
        <taxon>Coriobacteriia</taxon>
        <taxon>Coriobacteriales</taxon>
        <taxon>Coriobacteriaceae</taxon>
        <taxon>Collinsella</taxon>
    </lineage>
</organism>
<dbReference type="Proteomes" id="UP000225608">
    <property type="component" value="Chromosome"/>
</dbReference>
<evidence type="ECO:0000313" key="6">
    <source>
        <dbReference type="EMBL" id="ATP54680.1"/>
    </source>
</evidence>
<gene>
    <name evidence="6" type="ORF">CSV91_09140</name>
</gene>
<dbReference type="InterPro" id="IPR001207">
    <property type="entry name" value="Transposase_mutator"/>
</dbReference>
<dbReference type="InterPro" id="IPR048004">
    <property type="entry name" value="IS1249_transpos"/>
</dbReference>
<evidence type="ECO:0000256" key="3">
    <source>
        <dbReference type="ARBA" id="ARBA00022578"/>
    </source>
</evidence>
<comment type="function">
    <text evidence="1">Required for the transposition of the insertion element.</text>
</comment>
<dbReference type="GO" id="GO:0003677">
    <property type="term" value="F:DNA binding"/>
    <property type="evidence" value="ECO:0007669"/>
    <property type="project" value="UniProtKB-KW"/>
</dbReference>
<evidence type="ECO:0000313" key="7">
    <source>
        <dbReference type="Proteomes" id="UP000225608"/>
    </source>
</evidence>
<keyword evidence="3" id="KW-0815">Transposition</keyword>
<dbReference type="GO" id="GO:0004803">
    <property type="term" value="F:transposase activity"/>
    <property type="evidence" value="ECO:0007669"/>
    <property type="project" value="InterPro"/>
</dbReference>
<dbReference type="Pfam" id="PF00872">
    <property type="entry name" value="Transposase_mut"/>
    <property type="match status" value="1"/>
</dbReference>
<dbReference type="NCBIfam" id="NF033544">
    <property type="entry name" value="transpos_IS1249"/>
    <property type="match status" value="1"/>
</dbReference>
<evidence type="ECO:0000256" key="1">
    <source>
        <dbReference type="ARBA" id="ARBA00002190"/>
    </source>
</evidence>
<dbReference type="RefSeq" id="WP_099432629.1">
    <property type="nucleotide sequence ID" value="NZ_CP024160.1"/>
</dbReference>
<keyword evidence="4" id="KW-0238">DNA-binding</keyword>
<dbReference type="PROSITE" id="PS01007">
    <property type="entry name" value="TRANSPOSASE_MUTATOR"/>
    <property type="match status" value="1"/>
</dbReference>
<reference evidence="6 7" key="1">
    <citation type="submission" date="2017-10" db="EMBL/GenBank/DDBJ databases">
        <title>Complete genome sequence of Collinsella aerofaciens isolated from the gut of a healthy adult Indian.</title>
        <authorList>
            <person name="Bag S."/>
            <person name="Ghosh T.S."/>
            <person name="Das B."/>
        </authorList>
    </citation>
    <scope>NUCLEOTIDE SEQUENCE [LARGE SCALE GENOMIC DNA]</scope>
    <source>
        <strain evidence="7">indica</strain>
    </source>
</reference>